<keyword evidence="1" id="KW-0812">Transmembrane</keyword>
<comment type="caution">
    <text evidence="2">The sequence shown here is derived from an EMBL/GenBank/DDBJ whole genome shotgun (WGS) entry which is preliminary data.</text>
</comment>
<dbReference type="eggNOG" id="COG4278">
    <property type="taxonomic scope" value="Bacteria"/>
</dbReference>
<evidence type="ECO:0000256" key="1">
    <source>
        <dbReference type="SAM" id="Phobius"/>
    </source>
</evidence>
<sequence length="267" mass="29272">MNEDQRELWRKIERFSIDEGNEQLTFARRLARENGWAPRFAERVVQEYKRFVFLAMASGHRVTPSEQVDQAWHLHLVYSRSYWERMCQQVLGKPLHHGPTKGGAAEAEKFEDWYERTKQSYAALFGEAPPEDIWPSSAVRFNPSVQWRTVDVGSHWVIPKLSRRAITLVGGGVPLVVGAGVSPTLLAAGGLSVLVKVILVVFVLMFVVWLLALLFRSGKDSGGGCSSCGDSTGGGWFFFGDWGCSNDSSCSSDSGCGSSCGGGCGGD</sequence>
<organism evidence="2 3">
    <name type="scientific">Blastopirellula marina DSM 3645</name>
    <dbReference type="NCBI Taxonomy" id="314230"/>
    <lineage>
        <taxon>Bacteria</taxon>
        <taxon>Pseudomonadati</taxon>
        <taxon>Planctomycetota</taxon>
        <taxon>Planctomycetia</taxon>
        <taxon>Pirellulales</taxon>
        <taxon>Pirellulaceae</taxon>
        <taxon>Blastopirellula</taxon>
    </lineage>
</organism>
<dbReference type="OrthoDB" id="278697at2"/>
<name>A4A0D1_9BACT</name>
<dbReference type="RefSeq" id="WP_002652958.1">
    <property type="nucleotide sequence ID" value="NZ_CH672376.1"/>
</dbReference>
<evidence type="ECO:0000313" key="2">
    <source>
        <dbReference type="EMBL" id="EAQ77751.1"/>
    </source>
</evidence>
<proteinExistence type="predicted"/>
<gene>
    <name evidence="2" type="ORF">DSM3645_25317</name>
</gene>
<protein>
    <recommendedName>
        <fullName evidence="4">TIGR04222 domain-containing membrane protein</fullName>
    </recommendedName>
</protein>
<reference evidence="2 3" key="1">
    <citation type="submission" date="2006-02" db="EMBL/GenBank/DDBJ databases">
        <authorList>
            <person name="Amann R."/>
            <person name="Ferriera S."/>
            <person name="Johnson J."/>
            <person name="Kravitz S."/>
            <person name="Halpern A."/>
            <person name="Remington K."/>
            <person name="Beeson K."/>
            <person name="Tran B."/>
            <person name="Rogers Y.-H."/>
            <person name="Friedman R."/>
            <person name="Venter J.C."/>
        </authorList>
    </citation>
    <scope>NUCLEOTIDE SEQUENCE [LARGE SCALE GENOMIC DNA]</scope>
    <source>
        <strain evidence="2 3">DSM 3645</strain>
    </source>
</reference>
<accession>A4A0D1</accession>
<dbReference type="EMBL" id="AANZ01000028">
    <property type="protein sequence ID" value="EAQ77751.1"/>
    <property type="molecule type" value="Genomic_DNA"/>
</dbReference>
<evidence type="ECO:0008006" key="4">
    <source>
        <dbReference type="Google" id="ProtNLM"/>
    </source>
</evidence>
<feature type="transmembrane region" description="Helical" evidence="1">
    <location>
        <begin position="165"/>
        <end position="187"/>
    </location>
</feature>
<feature type="transmembrane region" description="Helical" evidence="1">
    <location>
        <begin position="193"/>
        <end position="215"/>
    </location>
</feature>
<dbReference type="Proteomes" id="UP000004358">
    <property type="component" value="Unassembled WGS sequence"/>
</dbReference>
<evidence type="ECO:0000313" key="3">
    <source>
        <dbReference type="Proteomes" id="UP000004358"/>
    </source>
</evidence>
<keyword evidence="1" id="KW-0472">Membrane</keyword>
<dbReference type="HOGENOM" id="CLU_074327_0_0_0"/>
<dbReference type="STRING" id="314230.DSM3645_25317"/>
<dbReference type="AlphaFoldDB" id="A4A0D1"/>
<keyword evidence="1" id="KW-1133">Transmembrane helix</keyword>